<evidence type="ECO:0000256" key="1">
    <source>
        <dbReference type="SAM" id="MobiDB-lite"/>
    </source>
</evidence>
<comment type="caution">
    <text evidence="2">The sequence shown here is derived from an EMBL/GenBank/DDBJ whole genome shotgun (WGS) entry which is preliminary data.</text>
</comment>
<accession>A0ABQ4GAE0</accession>
<feature type="region of interest" description="Disordered" evidence="1">
    <location>
        <begin position="1"/>
        <end position="28"/>
    </location>
</feature>
<dbReference type="Proteomes" id="UP000603904">
    <property type="component" value="Unassembled WGS sequence"/>
</dbReference>
<sequence length="107" mass="10902">MRGLEPPAAGTGPQAACPAAERATGREAARSAALDSYVNNSADNLQLATGHRAAPGAGNAAEPLQRLHHPVCPIAVLPPGHSNVGVLGKQLQRQPVDSQMVPDVGCK</sequence>
<dbReference type="EMBL" id="BOOC01000050">
    <property type="protein sequence ID" value="GIH44056.1"/>
    <property type="molecule type" value="Genomic_DNA"/>
</dbReference>
<keyword evidence="3" id="KW-1185">Reference proteome</keyword>
<name>A0ABQ4GAE0_9ACTN</name>
<reference evidence="2 3" key="1">
    <citation type="submission" date="2021-01" db="EMBL/GenBank/DDBJ databases">
        <title>Whole genome shotgun sequence of Microbispora corallina NBRC 16416.</title>
        <authorList>
            <person name="Komaki H."/>
            <person name="Tamura T."/>
        </authorList>
    </citation>
    <scope>NUCLEOTIDE SEQUENCE [LARGE SCALE GENOMIC DNA]</scope>
    <source>
        <strain evidence="2 3">NBRC 16416</strain>
    </source>
</reference>
<proteinExistence type="predicted"/>
<protein>
    <submittedName>
        <fullName evidence="2">Uncharacterized protein</fullName>
    </submittedName>
</protein>
<evidence type="ECO:0000313" key="2">
    <source>
        <dbReference type="EMBL" id="GIH44056.1"/>
    </source>
</evidence>
<evidence type="ECO:0000313" key="3">
    <source>
        <dbReference type="Proteomes" id="UP000603904"/>
    </source>
</evidence>
<gene>
    <name evidence="2" type="ORF">Mco01_70560</name>
</gene>
<organism evidence="2 3">
    <name type="scientific">Microbispora corallina</name>
    <dbReference type="NCBI Taxonomy" id="83302"/>
    <lineage>
        <taxon>Bacteria</taxon>
        <taxon>Bacillati</taxon>
        <taxon>Actinomycetota</taxon>
        <taxon>Actinomycetes</taxon>
        <taxon>Streptosporangiales</taxon>
        <taxon>Streptosporangiaceae</taxon>
        <taxon>Microbispora</taxon>
    </lineage>
</organism>